<evidence type="ECO:0000256" key="5">
    <source>
        <dbReference type="ARBA" id="ARBA00022824"/>
    </source>
</evidence>
<dbReference type="Gene3D" id="1.10.287.660">
    <property type="entry name" value="Helix hairpin bin"/>
    <property type="match status" value="1"/>
</dbReference>
<comment type="subcellular location">
    <subcellularLocation>
        <location evidence="1">Endoplasmic reticulum membrane</location>
        <topology evidence="1">Multi-pass membrane protein</topology>
    </subcellularLocation>
</comment>
<dbReference type="GeneID" id="117643427"/>
<keyword evidence="6 10" id="KW-1133">Transmembrane helix</keyword>
<dbReference type="KEGG" id="tpal:117643427"/>
<reference evidence="12" key="1">
    <citation type="submission" date="2025-08" db="UniProtKB">
        <authorList>
            <consortium name="RefSeq"/>
        </authorList>
    </citation>
    <scope>IDENTIFICATION</scope>
    <source>
        <tissue evidence="12">Total insect</tissue>
    </source>
</reference>
<feature type="transmembrane region" description="Helical" evidence="10">
    <location>
        <begin position="6"/>
        <end position="29"/>
    </location>
</feature>
<dbReference type="GO" id="GO:0005789">
    <property type="term" value="C:endoplasmic reticulum membrane"/>
    <property type="evidence" value="ECO:0007669"/>
    <property type="project" value="UniProtKB-SubCell"/>
</dbReference>
<keyword evidence="7 10" id="KW-0472">Membrane</keyword>
<evidence type="ECO:0000256" key="9">
    <source>
        <dbReference type="ARBA" id="ARBA00033006"/>
    </source>
</evidence>
<keyword evidence="11" id="KW-1185">Reference proteome</keyword>
<feature type="transmembrane region" description="Helical" evidence="10">
    <location>
        <begin position="136"/>
        <end position="163"/>
    </location>
</feature>
<dbReference type="GO" id="GO:0043529">
    <property type="term" value="C:GET complex"/>
    <property type="evidence" value="ECO:0007669"/>
    <property type="project" value="TreeGrafter"/>
</dbReference>
<dbReference type="PANTHER" id="PTHR42650">
    <property type="entry name" value="TAIL-ANCHORED PROTEIN INSERTION RECEPTOR WRB"/>
    <property type="match status" value="1"/>
</dbReference>
<proteinExistence type="inferred from homology"/>
<evidence type="ECO:0000256" key="8">
    <source>
        <dbReference type="ARBA" id="ARBA00032437"/>
    </source>
</evidence>
<evidence type="ECO:0000313" key="12">
    <source>
        <dbReference type="RefSeq" id="XP_034238217.1"/>
    </source>
</evidence>
<dbReference type="RefSeq" id="XP_034238217.1">
    <property type="nucleotide sequence ID" value="XM_034382326.1"/>
</dbReference>
<evidence type="ECO:0000256" key="6">
    <source>
        <dbReference type="ARBA" id="ARBA00022989"/>
    </source>
</evidence>
<dbReference type="OrthoDB" id="69461at2759"/>
<dbReference type="AlphaFoldDB" id="A0A6P8YVP5"/>
<evidence type="ECO:0000256" key="4">
    <source>
        <dbReference type="ARBA" id="ARBA00022692"/>
    </source>
</evidence>
<accession>A0A6P8YVP5</accession>
<evidence type="ECO:0000256" key="7">
    <source>
        <dbReference type="ARBA" id="ARBA00023136"/>
    </source>
</evidence>
<dbReference type="InParanoid" id="A0A6P8YVP5"/>
<keyword evidence="5" id="KW-0256">Endoplasmic reticulum</keyword>
<organism evidence="12">
    <name type="scientific">Thrips palmi</name>
    <name type="common">Melon thrips</name>
    <dbReference type="NCBI Taxonomy" id="161013"/>
    <lineage>
        <taxon>Eukaryota</taxon>
        <taxon>Metazoa</taxon>
        <taxon>Ecdysozoa</taxon>
        <taxon>Arthropoda</taxon>
        <taxon>Hexapoda</taxon>
        <taxon>Insecta</taxon>
        <taxon>Pterygota</taxon>
        <taxon>Neoptera</taxon>
        <taxon>Paraneoptera</taxon>
        <taxon>Thysanoptera</taxon>
        <taxon>Terebrantia</taxon>
        <taxon>Thripoidea</taxon>
        <taxon>Thripidae</taxon>
        <taxon>Thrips</taxon>
    </lineage>
</organism>
<dbReference type="GO" id="GO:0071816">
    <property type="term" value="P:tail-anchored membrane protein insertion into ER membrane"/>
    <property type="evidence" value="ECO:0007669"/>
    <property type="project" value="InterPro"/>
</dbReference>
<protein>
    <recommendedName>
        <fullName evidence="3">Guided entry of tail-anchored proteins factor 1</fullName>
    </recommendedName>
    <alternativeName>
        <fullName evidence="8">Tail-anchored protein insertion receptor WRB</fullName>
    </alternativeName>
    <alternativeName>
        <fullName evidence="9">Tryptophan-rich basic protein</fullName>
    </alternativeName>
</protein>
<evidence type="ECO:0000313" key="11">
    <source>
        <dbReference type="Proteomes" id="UP000515158"/>
    </source>
</evidence>
<gene>
    <name evidence="12" type="primary">LOC117643427</name>
</gene>
<comment type="similarity">
    <text evidence="2">Belongs to the WRB/GET1 family.</text>
</comment>
<feature type="transmembrane region" description="Helical" evidence="10">
    <location>
        <begin position="93"/>
        <end position="116"/>
    </location>
</feature>
<evidence type="ECO:0000256" key="1">
    <source>
        <dbReference type="ARBA" id="ARBA00004477"/>
    </source>
</evidence>
<evidence type="ECO:0000256" key="2">
    <source>
        <dbReference type="ARBA" id="ARBA00010799"/>
    </source>
</evidence>
<sequence>MYVNFTLFFGTTLLTVMASFSSVVVKYTLNAIFQETNHLRDIREEISAVRTEMSKISMMDEFAKHARLQRKLIKLQDELKSEKMIVSSTKLKYKVLIGSGAYVSMGLGMLLMAYVFRSEPVLILPDKWLSPFSWIISWPCEFEGAVSTLFWISVCGSASRLVASKF</sequence>
<name>A0A6P8YVP5_THRPL</name>
<dbReference type="GO" id="GO:0043495">
    <property type="term" value="F:protein-membrane adaptor activity"/>
    <property type="evidence" value="ECO:0007669"/>
    <property type="project" value="TreeGrafter"/>
</dbReference>
<dbReference type="InterPro" id="IPR029012">
    <property type="entry name" value="Helix_hairpin_bin_sf"/>
</dbReference>
<evidence type="ECO:0000256" key="10">
    <source>
        <dbReference type="SAM" id="Phobius"/>
    </source>
</evidence>
<dbReference type="InterPro" id="IPR028945">
    <property type="entry name" value="Get1"/>
</dbReference>
<keyword evidence="4 10" id="KW-0812">Transmembrane</keyword>
<dbReference type="PANTHER" id="PTHR42650:SF1">
    <property type="entry name" value="GUIDED ENTRY OF TAIL-ANCHORED PROTEINS FACTOR 1"/>
    <property type="match status" value="1"/>
</dbReference>
<evidence type="ECO:0000256" key="3">
    <source>
        <dbReference type="ARBA" id="ARBA00017951"/>
    </source>
</evidence>
<dbReference type="Pfam" id="PF04420">
    <property type="entry name" value="CHD5"/>
    <property type="match status" value="1"/>
</dbReference>
<dbReference type="Proteomes" id="UP000515158">
    <property type="component" value="Unplaced"/>
</dbReference>